<dbReference type="InParanoid" id="K1QTV4"/>
<dbReference type="InterPro" id="IPR027370">
    <property type="entry name" value="Znf-RING_euk"/>
</dbReference>
<feature type="region of interest" description="Disordered" evidence="5">
    <location>
        <begin position="648"/>
        <end position="670"/>
    </location>
</feature>
<dbReference type="Gene3D" id="1.20.120.20">
    <property type="entry name" value="Apolipoprotein"/>
    <property type="match status" value="1"/>
</dbReference>
<dbReference type="HOGENOM" id="CLU_380031_0_0_1"/>
<feature type="compositionally biased region" description="Basic and acidic residues" evidence="5">
    <location>
        <begin position="720"/>
        <end position="729"/>
    </location>
</feature>
<dbReference type="SMART" id="SM00184">
    <property type="entry name" value="RING"/>
    <property type="match status" value="1"/>
</dbReference>
<gene>
    <name evidence="6" type="ORF">CGI_10022283</name>
</gene>
<feature type="compositionally biased region" description="Basic and acidic residues" evidence="5">
    <location>
        <begin position="658"/>
        <end position="669"/>
    </location>
</feature>
<dbReference type="Pfam" id="PF13445">
    <property type="entry name" value="zf-RING_UBOX"/>
    <property type="match status" value="1"/>
</dbReference>
<dbReference type="SUPFAM" id="SSF57845">
    <property type="entry name" value="B-box zinc-binding domain"/>
    <property type="match status" value="1"/>
</dbReference>
<dbReference type="PANTHER" id="PTHR25462">
    <property type="entry name" value="BONUS, ISOFORM C-RELATED"/>
    <property type="match status" value="1"/>
</dbReference>
<evidence type="ECO:0000256" key="1">
    <source>
        <dbReference type="ARBA" id="ARBA00022723"/>
    </source>
</evidence>
<sequence length="729" mass="82464">MALSKVNYESDICNDFTKCSICFEDFKSPKCLPCSHSFCHACLENHIESSCLPKESTVGFSCPLCRDFIPAENILAELKDWANDFPTNDKLGNISQALQGNFCDGCQRDEEEEEAKQFCLMCKEKLCNVCVKYHRRLVVTEDHEVLSFDELKKSPIVMETRKSCYTHAEEIIRYYCQDHSIPCCTVCICTGHRKCDNIETVTETAERPRTKEHYKLFVAMGELEKEMTDIKNELEKNIADIEETSDNLSEEAEALYTKLQKHIEKIKNEYHGKLSEKSKECRGKLQENADSLGDKFAYLKRCKKSFNSMKEERDDVQFVCEFYEISKKYSTLKDLYLKNKDCLRLMKVTSNFDSKCFEGMDYLDCQGKSIAFHAILSQRLTNVPKHTIIKFENVEVNDGNGYNPTTELNSVSEKRNKAAANNEQTSAKLSETIDQPTAVVEIQYPHKPTGAPQQSINNPQAQYELRGVNPLLRAPLPRINFANIRQRNGMILRMPVIHVAARNFRNQLVRRTVPIYTIRDGKIFFSTTIRQRYPQVIARVRQLEAQGVALKPTYVRPDSGSLRISPTPFGIGAARRQQQAPVVDRMTENADNLAGTVEAGVGENGVVVPGADPIPDTIYPAEKKLKNMEAVPLATPTNPPPMAETTFYQPTTESTPVPKEKKEQKKEPNMNEFPFVLTTRGGNTPIDALTGLPLNQPLPDNFVPPIFEPPTDLPPPPSDLLRKGMDGVQ</sequence>
<dbReference type="SUPFAM" id="SSF57850">
    <property type="entry name" value="RING/U-box"/>
    <property type="match status" value="1"/>
</dbReference>
<evidence type="ECO:0000313" key="6">
    <source>
        <dbReference type="EMBL" id="EKC32405.1"/>
    </source>
</evidence>
<feature type="coiled-coil region" evidence="4">
    <location>
        <begin position="220"/>
        <end position="269"/>
    </location>
</feature>
<accession>K1QTV4</accession>
<dbReference type="AlphaFoldDB" id="K1QTV4"/>
<evidence type="ECO:0000256" key="5">
    <source>
        <dbReference type="SAM" id="MobiDB-lite"/>
    </source>
</evidence>
<feature type="compositionally biased region" description="Pro residues" evidence="5">
    <location>
        <begin position="706"/>
        <end position="718"/>
    </location>
</feature>
<reference evidence="6" key="1">
    <citation type="journal article" date="2012" name="Nature">
        <title>The oyster genome reveals stress adaptation and complexity of shell formation.</title>
        <authorList>
            <person name="Zhang G."/>
            <person name="Fang X."/>
            <person name="Guo X."/>
            <person name="Li L."/>
            <person name="Luo R."/>
            <person name="Xu F."/>
            <person name="Yang P."/>
            <person name="Zhang L."/>
            <person name="Wang X."/>
            <person name="Qi H."/>
            <person name="Xiong Z."/>
            <person name="Que H."/>
            <person name="Xie Y."/>
            <person name="Holland P.W."/>
            <person name="Paps J."/>
            <person name="Zhu Y."/>
            <person name="Wu F."/>
            <person name="Chen Y."/>
            <person name="Wang J."/>
            <person name="Peng C."/>
            <person name="Meng J."/>
            <person name="Yang L."/>
            <person name="Liu J."/>
            <person name="Wen B."/>
            <person name="Zhang N."/>
            <person name="Huang Z."/>
            <person name="Zhu Q."/>
            <person name="Feng Y."/>
            <person name="Mount A."/>
            <person name="Hedgecock D."/>
            <person name="Xu Z."/>
            <person name="Liu Y."/>
            <person name="Domazet-Loso T."/>
            <person name="Du Y."/>
            <person name="Sun X."/>
            <person name="Zhang S."/>
            <person name="Liu B."/>
            <person name="Cheng P."/>
            <person name="Jiang X."/>
            <person name="Li J."/>
            <person name="Fan D."/>
            <person name="Wang W."/>
            <person name="Fu W."/>
            <person name="Wang T."/>
            <person name="Wang B."/>
            <person name="Zhang J."/>
            <person name="Peng Z."/>
            <person name="Li Y."/>
            <person name="Li N."/>
            <person name="Wang J."/>
            <person name="Chen M."/>
            <person name="He Y."/>
            <person name="Tan F."/>
            <person name="Song X."/>
            <person name="Zheng Q."/>
            <person name="Huang R."/>
            <person name="Yang H."/>
            <person name="Du X."/>
            <person name="Chen L."/>
            <person name="Yang M."/>
            <person name="Gaffney P.M."/>
            <person name="Wang S."/>
            <person name="Luo L."/>
            <person name="She Z."/>
            <person name="Ming Y."/>
            <person name="Huang W."/>
            <person name="Zhang S."/>
            <person name="Huang B."/>
            <person name="Zhang Y."/>
            <person name="Qu T."/>
            <person name="Ni P."/>
            <person name="Miao G."/>
            <person name="Wang J."/>
            <person name="Wang Q."/>
            <person name="Steinberg C.E."/>
            <person name="Wang H."/>
            <person name="Li N."/>
            <person name="Qian L."/>
            <person name="Zhang G."/>
            <person name="Li Y."/>
            <person name="Yang H."/>
            <person name="Liu X."/>
            <person name="Wang J."/>
            <person name="Yin Y."/>
            <person name="Wang J."/>
        </authorList>
    </citation>
    <scope>NUCLEOTIDE SEQUENCE [LARGE SCALE GENOMIC DNA]</scope>
    <source>
        <strain evidence="6">05x7-T-G4-1.051#20</strain>
    </source>
</reference>
<evidence type="ECO:0000256" key="2">
    <source>
        <dbReference type="ARBA" id="ARBA00022771"/>
    </source>
</evidence>
<dbReference type="InterPro" id="IPR000315">
    <property type="entry name" value="Znf_B-box"/>
</dbReference>
<dbReference type="PANTHER" id="PTHR25462:SF296">
    <property type="entry name" value="MEIOTIC P26, ISOFORM F"/>
    <property type="match status" value="1"/>
</dbReference>
<dbReference type="EMBL" id="JH818621">
    <property type="protein sequence ID" value="EKC32405.1"/>
    <property type="molecule type" value="Genomic_DNA"/>
</dbReference>
<keyword evidence="1" id="KW-0479">Metal-binding</keyword>
<dbReference type="GO" id="GO:0008270">
    <property type="term" value="F:zinc ion binding"/>
    <property type="evidence" value="ECO:0007669"/>
    <property type="project" value="UniProtKB-KW"/>
</dbReference>
<keyword evidence="2" id="KW-0863">Zinc-finger</keyword>
<evidence type="ECO:0000256" key="4">
    <source>
        <dbReference type="SAM" id="Coils"/>
    </source>
</evidence>
<dbReference type="InterPro" id="IPR058030">
    <property type="entry name" value="TRIM8/14/16/25/29/45/65_CC"/>
</dbReference>
<dbReference type="Gene3D" id="2.60.120.40">
    <property type="match status" value="1"/>
</dbReference>
<dbReference type="PROSITE" id="PS50119">
    <property type="entry name" value="ZF_BBOX"/>
    <property type="match status" value="1"/>
</dbReference>
<proteinExistence type="predicted"/>
<feature type="region of interest" description="Disordered" evidence="5">
    <location>
        <begin position="700"/>
        <end position="729"/>
    </location>
</feature>
<keyword evidence="4" id="KW-0175">Coiled coil</keyword>
<dbReference type="InterPro" id="IPR047153">
    <property type="entry name" value="TRIM45/56/19-like"/>
</dbReference>
<dbReference type="Gene3D" id="3.30.40.10">
    <property type="entry name" value="Zinc/RING finger domain, C3HC4 (zinc finger)"/>
    <property type="match status" value="1"/>
</dbReference>
<dbReference type="Pfam" id="PF25600">
    <property type="entry name" value="TRIM_CC"/>
    <property type="match status" value="1"/>
</dbReference>
<name>K1QTV4_MAGGI</name>
<dbReference type="InterPro" id="IPR013083">
    <property type="entry name" value="Znf_RING/FYVE/PHD"/>
</dbReference>
<dbReference type="PROSITE" id="PS50089">
    <property type="entry name" value="ZF_RING_2"/>
    <property type="match status" value="1"/>
</dbReference>
<dbReference type="PROSITE" id="PS00518">
    <property type="entry name" value="ZF_RING_1"/>
    <property type="match status" value="1"/>
</dbReference>
<keyword evidence="3" id="KW-0862">Zinc</keyword>
<protein>
    <submittedName>
        <fullName evidence="6">Tripartite motif-containing protein 45</fullName>
    </submittedName>
</protein>
<dbReference type="InterPro" id="IPR001841">
    <property type="entry name" value="Znf_RING"/>
</dbReference>
<dbReference type="Gene3D" id="3.30.160.60">
    <property type="entry name" value="Classic Zinc Finger"/>
    <property type="match status" value="1"/>
</dbReference>
<evidence type="ECO:0000256" key="3">
    <source>
        <dbReference type="ARBA" id="ARBA00022833"/>
    </source>
</evidence>
<dbReference type="InterPro" id="IPR008983">
    <property type="entry name" value="Tumour_necrosis_fac-like_dom"/>
</dbReference>
<organism evidence="6">
    <name type="scientific">Magallana gigas</name>
    <name type="common">Pacific oyster</name>
    <name type="synonym">Crassostrea gigas</name>
    <dbReference type="NCBI Taxonomy" id="29159"/>
    <lineage>
        <taxon>Eukaryota</taxon>
        <taxon>Metazoa</taxon>
        <taxon>Spiralia</taxon>
        <taxon>Lophotrochozoa</taxon>
        <taxon>Mollusca</taxon>
        <taxon>Bivalvia</taxon>
        <taxon>Autobranchia</taxon>
        <taxon>Pteriomorphia</taxon>
        <taxon>Ostreida</taxon>
        <taxon>Ostreoidea</taxon>
        <taxon>Ostreidae</taxon>
        <taxon>Magallana</taxon>
    </lineage>
</organism>
<dbReference type="InterPro" id="IPR017907">
    <property type="entry name" value="Znf_RING_CS"/>
</dbReference>